<reference evidence="8" key="1">
    <citation type="journal article" date="2023" name="G3 (Bethesda)">
        <title>A reference genome for the long-term kleptoplast-retaining sea slug Elysia crispata morphotype clarki.</title>
        <authorList>
            <person name="Eastman K.E."/>
            <person name="Pendleton A.L."/>
            <person name="Shaikh M.A."/>
            <person name="Suttiyut T."/>
            <person name="Ogas R."/>
            <person name="Tomko P."/>
            <person name="Gavelis G."/>
            <person name="Widhalm J.R."/>
            <person name="Wisecaver J.H."/>
        </authorList>
    </citation>
    <scope>NUCLEOTIDE SEQUENCE</scope>
    <source>
        <strain evidence="8">ECLA1</strain>
    </source>
</reference>
<evidence type="ECO:0000256" key="5">
    <source>
        <dbReference type="ARBA" id="ARBA00023268"/>
    </source>
</evidence>
<evidence type="ECO:0000256" key="3">
    <source>
        <dbReference type="ARBA" id="ARBA00022722"/>
    </source>
</evidence>
<dbReference type="Proteomes" id="UP001283361">
    <property type="component" value="Unassembled WGS sequence"/>
</dbReference>
<gene>
    <name evidence="8" type="ORF">RRG08_005437</name>
</gene>
<evidence type="ECO:0000256" key="4">
    <source>
        <dbReference type="ARBA" id="ARBA00022759"/>
    </source>
</evidence>
<dbReference type="InterPro" id="IPR043502">
    <property type="entry name" value="DNA/RNA_pol_sf"/>
</dbReference>
<dbReference type="InterPro" id="IPR041577">
    <property type="entry name" value="RT_RNaseH_2"/>
</dbReference>
<evidence type="ECO:0000256" key="2">
    <source>
        <dbReference type="ARBA" id="ARBA00022695"/>
    </source>
</evidence>
<organism evidence="8 9">
    <name type="scientific">Elysia crispata</name>
    <name type="common">lettuce slug</name>
    <dbReference type="NCBI Taxonomy" id="231223"/>
    <lineage>
        <taxon>Eukaryota</taxon>
        <taxon>Metazoa</taxon>
        <taxon>Spiralia</taxon>
        <taxon>Lophotrochozoa</taxon>
        <taxon>Mollusca</taxon>
        <taxon>Gastropoda</taxon>
        <taxon>Heterobranchia</taxon>
        <taxon>Euthyneura</taxon>
        <taxon>Panpulmonata</taxon>
        <taxon>Sacoglossa</taxon>
        <taxon>Placobranchoidea</taxon>
        <taxon>Plakobranchidae</taxon>
        <taxon>Elysia</taxon>
    </lineage>
</organism>
<keyword evidence="4" id="KW-0378">Hydrolase</keyword>
<name>A0AAE0Y1D4_9GAST</name>
<keyword evidence="9" id="KW-1185">Reference proteome</keyword>
<evidence type="ECO:0000313" key="9">
    <source>
        <dbReference type="Proteomes" id="UP001283361"/>
    </source>
</evidence>
<dbReference type="SUPFAM" id="SSF56672">
    <property type="entry name" value="DNA/RNA polymerases"/>
    <property type="match status" value="1"/>
</dbReference>
<dbReference type="Gene3D" id="3.10.10.10">
    <property type="entry name" value="HIV Type 1 Reverse Transcriptase, subunit A, domain 1"/>
    <property type="match status" value="1"/>
</dbReference>
<dbReference type="SUPFAM" id="SSF50630">
    <property type="entry name" value="Acid proteases"/>
    <property type="match status" value="1"/>
</dbReference>
<feature type="region of interest" description="Disordered" evidence="6">
    <location>
        <begin position="150"/>
        <end position="170"/>
    </location>
</feature>
<accession>A0AAE0Y1D4</accession>
<keyword evidence="3" id="KW-0540">Nuclease</keyword>
<dbReference type="Gene3D" id="2.40.70.10">
    <property type="entry name" value="Acid Proteases"/>
    <property type="match status" value="1"/>
</dbReference>
<feature type="domain" description="Reverse transcriptase/retrotransposon-derived protein RNase H-like" evidence="7">
    <location>
        <begin position="387"/>
        <end position="433"/>
    </location>
</feature>
<keyword evidence="4" id="KW-0255">Endonuclease</keyword>
<comment type="caution">
    <text evidence="8">The sequence shown here is derived from an EMBL/GenBank/DDBJ whole genome shotgun (WGS) entry which is preliminary data.</text>
</comment>
<keyword evidence="2" id="KW-0548">Nucleotidyltransferase</keyword>
<evidence type="ECO:0000259" key="7">
    <source>
        <dbReference type="Pfam" id="PF17919"/>
    </source>
</evidence>
<keyword evidence="1" id="KW-0808">Transferase</keyword>
<feature type="compositionally biased region" description="Polar residues" evidence="6">
    <location>
        <begin position="155"/>
        <end position="170"/>
    </location>
</feature>
<dbReference type="InterPro" id="IPR021109">
    <property type="entry name" value="Peptidase_aspartic_dom_sf"/>
</dbReference>
<protein>
    <recommendedName>
        <fullName evidence="7">Reverse transcriptase/retrotransposon-derived protein RNase H-like domain-containing protein</fullName>
    </recommendedName>
</protein>
<keyword evidence="5" id="KW-0511">Multifunctional enzyme</keyword>
<dbReference type="PANTHER" id="PTHR37984:SF5">
    <property type="entry name" value="PROTEIN NYNRIN-LIKE"/>
    <property type="match status" value="1"/>
</dbReference>
<dbReference type="Pfam" id="PF17919">
    <property type="entry name" value="RT_RNaseH_2"/>
    <property type="match status" value="1"/>
</dbReference>
<sequence>MERYKFNKRNQQQAESITDYIAAIEKLSEHCNFGEALLTSLHDRFVCGLSDVAIQKRLLQERDLTFDNATNMALAMETAHHDAGEIQGSTSSPLHVMQSMHPKRKHKDQQFPPCLSCGKTKYKRQDCIFKDAVCDTCTKKGHLSRICRAKKKRTNQQNPKPKLNYSNNASHKVRQAPVHELSDDQFTLDLFNFDSGSKIIRKITMNKVPVQMELDTGSALSLMTITDFKSVFQKELKLTATNVRLRTYTGEIIQPPCKTSVKASNNNQEKQLEIYILKKGSNPILGRDWLSQITIDWPEVKKMDQSYYDTTALQKKFTELFADGIGRVRDHEATLKLKENSAPKFLKAKSVPFSIKPKVEKALDDLERQGIISKVSHSDWATPIVLVLPHCNPELTLSLSTDASAYGIGAVFSHTTNEGEKPIAFASRTLSKA</sequence>
<dbReference type="InterPro" id="IPR050951">
    <property type="entry name" value="Retrovirus_Pol_polyprotein"/>
</dbReference>
<evidence type="ECO:0000256" key="1">
    <source>
        <dbReference type="ARBA" id="ARBA00022679"/>
    </source>
</evidence>
<dbReference type="AlphaFoldDB" id="A0AAE0Y1D4"/>
<proteinExistence type="predicted"/>
<dbReference type="EMBL" id="JAWDGP010007160">
    <property type="protein sequence ID" value="KAK3729064.1"/>
    <property type="molecule type" value="Genomic_DNA"/>
</dbReference>
<evidence type="ECO:0000313" key="8">
    <source>
        <dbReference type="EMBL" id="KAK3729064.1"/>
    </source>
</evidence>
<evidence type="ECO:0000256" key="6">
    <source>
        <dbReference type="SAM" id="MobiDB-lite"/>
    </source>
</evidence>
<dbReference type="PANTHER" id="PTHR37984">
    <property type="entry name" value="PROTEIN CBG26694"/>
    <property type="match status" value="1"/>
</dbReference>